<proteinExistence type="predicted"/>
<comment type="caution">
    <text evidence="1">The sequence shown here is derived from an EMBL/GenBank/DDBJ whole genome shotgun (WGS) entry which is preliminary data.</text>
</comment>
<name>A0A7C8MU89_9PLEO</name>
<keyword evidence="2" id="KW-1185">Reference proteome</keyword>
<dbReference type="Proteomes" id="UP000481861">
    <property type="component" value="Unassembled WGS sequence"/>
</dbReference>
<evidence type="ECO:0000313" key="1">
    <source>
        <dbReference type="EMBL" id="KAF2877084.1"/>
    </source>
</evidence>
<reference evidence="1 2" key="1">
    <citation type="submission" date="2020-01" db="EMBL/GenBank/DDBJ databases">
        <authorList>
            <consortium name="DOE Joint Genome Institute"/>
            <person name="Haridas S."/>
            <person name="Albert R."/>
            <person name="Binder M."/>
            <person name="Bloem J."/>
            <person name="Labutti K."/>
            <person name="Salamov A."/>
            <person name="Andreopoulos B."/>
            <person name="Baker S.E."/>
            <person name="Barry K."/>
            <person name="Bills G."/>
            <person name="Bluhm B.H."/>
            <person name="Cannon C."/>
            <person name="Castanera R."/>
            <person name="Culley D.E."/>
            <person name="Daum C."/>
            <person name="Ezra D."/>
            <person name="Gonzalez J.B."/>
            <person name="Henrissat B."/>
            <person name="Kuo A."/>
            <person name="Liang C."/>
            <person name="Lipzen A."/>
            <person name="Lutzoni F."/>
            <person name="Magnuson J."/>
            <person name="Mondo S."/>
            <person name="Nolan M."/>
            <person name="Ohm R."/>
            <person name="Pangilinan J."/>
            <person name="Park H.-J.H."/>
            <person name="Ramirez L."/>
            <person name="Alfaro M."/>
            <person name="Sun H."/>
            <person name="Tritt A."/>
            <person name="Yoshinaga Y."/>
            <person name="Zwiers L.-H.L."/>
            <person name="Turgeon B.G."/>
            <person name="Goodwin S.B."/>
            <person name="Spatafora J.W."/>
            <person name="Crous P.W."/>
            <person name="Grigoriev I.V."/>
        </authorList>
    </citation>
    <scope>NUCLEOTIDE SEQUENCE [LARGE SCALE GENOMIC DNA]</scope>
    <source>
        <strain evidence="1 2">CBS 611.86</strain>
    </source>
</reference>
<evidence type="ECO:0000313" key="2">
    <source>
        <dbReference type="Proteomes" id="UP000481861"/>
    </source>
</evidence>
<accession>A0A7C8MU89</accession>
<dbReference type="EMBL" id="JAADJZ010000002">
    <property type="protein sequence ID" value="KAF2877084.1"/>
    <property type="molecule type" value="Genomic_DNA"/>
</dbReference>
<protein>
    <submittedName>
        <fullName evidence="1">Uncharacterized protein</fullName>
    </submittedName>
</protein>
<sequence length="100" mass="11277">MPIRDCCTRLHDVAPSTNPTTCNYCVTSITADPTWPEAISRGIMTITLAEDWTGRPSQSHIIPIWTRNHNSMYFACQLIFAGSPSFFAEYPIVRKGRSRV</sequence>
<organism evidence="1 2">
    <name type="scientific">Massariosphaeria phaeospora</name>
    <dbReference type="NCBI Taxonomy" id="100035"/>
    <lineage>
        <taxon>Eukaryota</taxon>
        <taxon>Fungi</taxon>
        <taxon>Dikarya</taxon>
        <taxon>Ascomycota</taxon>
        <taxon>Pezizomycotina</taxon>
        <taxon>Dothideomycetes</taxon>
        <taxon>Pleosporomycetidae</taxon>
        <taxon>Pleosporales</taxon>
        <taxon>Pleosporales incertae sedis</taxon>
        <taxon>Massariosphaeria</taxon>
    </lineage>
</organism>
<dbReference type="AlphaFoldDB" id="A0A7C8MU89"/>
<gene>
    <name evidence="1" type="ORF">BDV95DRAFT_558445</name>
</gene>